<accession>A0A239L5U7</accession>
<dbReference type="RefSeq" id="WP_089285588.1">
    <property type="nucleotide sequence ID" value="NZ_FZOJ01000064.1"/>
</dbReference>
<dbReference type="EMBL" id="FZOJ01000064">
    <property type="protein sequence ID" value="SNT25821.1"/>
    <property type="molecule type" value="Genomic_DNA"/>
</dbReference>
<dbReference type="Proteomes" id="UP000198304">
    <property type="component" value="Unassembled WGS sequence"/>
</dbReference>
<organism evidence="1 2">
    <name type="scientific">Anaerovirgula multivorans</name>
    <dbReference type="NCBI Taxonomy" id="312168"/>
    <lineage>
        <taxon>Bacteria</taxon>
        <taxon>Bacillati</taxon>
        <taxon>Bacillota</taxon>
        <taxon>Clostridia</taxon>
        <taxon>Peptostreptococcales</taxon>
        <taxon>Natronincolaceae</taxon>
        <taxon>Anaerovirgula</taxon>
    </lineage>
</organism>
<dbReference type="AlphaFoldDB" id="A0A239L5U7"/>
<sequence>MGEKSNFLPIVPLAWDFSKCWRDPYKKITVDGEASSLEATNDILKELFPIEFNHPNTYFVVEGLDENGNFDPTVNSYILGKNREIVDNKVVFRGVSLQDIPWVKMKSMKIKAKQAPHFRFKRFFRTK</sequence>
<proteinExistence type="predicted"/>
<reference evidence="1 2" key="1">
    <citation type="submission" date="2017-06" db="EMBL/GenBank/DDBJ databases">
        <authorList>
            <person name="Kim H.J."/>
            <person name="Triplett B.A."/>
        </authorList>
    </citation>
    <scope>NUCLEOTIDE SEQUENCE [LARGE SCALE GENOMIC DNA]</scope>
    <source>
        <strain evidence="1 2">SCA</strain>
    </source>
</reference>
<name>A0A239L5U7_9FIRM</name>
<keyword evidence="2" id="KW-1185">Reference proteome</keyword>
<evidence type="ECO:0000313" key="1">
    <source>
        <dbReference type="EMBL" id="SNT25821.1"/>
    </source>
</evidence>
<gene>
    <name evidence="1" type="ORF">SAMN05446037_106410</name>
</gene>
<protein>
    <submittedName>
        <fullName evidence="1">Uncharacterized protein</fullName>
    </submittedName>
</protein>
<evidence type="ECO:0000313" key="2">
    <source>
        <dbReference type="Proteomes" id="UP000198304"/>
    </source>
</evidence>